<dbReference type="PANTHER" id="PTHR35312">
    <property type="entry name" value="OS07G0641800 PROTEIN"/>
    <property type="match status" value="1"/>
</dbReference>
<keyword evidence="3" id="KW-1185">Reference proteome</keyword>
<dbReference type="PANTHER" id="PTHR35312:SF1">
    <property type="entry name" value="OS07G0641800 PROTEIN"/>
    <property type="match status" value="1"/>
</dbReference>
<organism evidence="2 3">
    <name type="scientific">Oldenlandia corymbosa var. corymbosa</name>
    <dbReference type="NCBI Taxonomy" id="529605"/>
    <lineage>
        <taxon>Eukaryota</taxon>
        <taxon>Viridiplantae</taxon>
        <taxon>Streptophyta</taxon>
        <taxon>Embryophyta</taxon>
        <taxon>Tracheophyta</taxon>
        <taxon>Spermatophyta</taxon>
        <taxon>Magnoliopsida</taxon>
        <taxon>eudicotyledons</taxon>
        <taxon>Gunneridae</taxon>
        <taxon>Pentapetalae</taxon>
        <taxon>asterids</taxon>
        <taxon>lamiids</taxon>
        <taxon>Gentianales</taxon>
        <taxon>Rubiaceae</taxon>
        <taxon>Rubioideae</taxon>
        <taxon>Spermacoceae</taxon>
        <taxon>Hedyotis-Oldenlandia complex</taxon>
        <taxon>Oldenlandia</taxon>
    </lineage>
</organism>
<evidence type="ECO:0000313" key="3">
    <source>
        <dbReference type="Proteomes" id="UP001161247"/>
    </source>
</evidence>
<reference evidence="2" key="1">
    <citation type="submission" date="2023-03" db="EMBL/GenBank/DDBJ databases">
        <authorList>
            <person name="Julca I."/>
        </authorList>
    </citation>
    <scope>NUCLEOTIDE SEQUENCE</scope>
</reference>
<feature type="compositionally biased region" description="Basic and acidic residues" evidence="1">
    <location>
        <begin position="35"/>
        <end position="47"/>
    </location>
</feature>
<dbReference type="EMBL" id="OX459122">
    <property type="protein sequence ID" value="CAI9106163.1"/>
    <property type="molecule type" value="Genomic_DNA"/>
</dbReference>
<feature type="region of interest" description="Disordered" evidence="1">
    <location>
        <begin position="23"/>
        <end position="52"/>
    </location>
</feature>
<name>A0AAV1DEQ8_OLDCO</name>
<sequence length="108" mass="12230">MPGWDVDSAYYGKWELDLDLDSAGQSTSASVEYKVVPERHRGEEKDSSSQLNDSHAAFWDKLKSSAEKKLGPNDAEKFCKAFQQVYRRLVHEELSLEAAQAFVNYLGK</sequence>
<gene>
    <name evidence="2" type="ORF">OLC1_LOCUS14714</name>
</gene>
<dbReference type="Proteomes" id="UP001161247">
    <property type="component" value="Chromosome 5"/>
</dbReference>
<accession>A0AAV1DEQ8</accession>
<proteinExistence type="predicted"/>
<protein>
    <submittedName>
        <fullName evidence="2">OLC1v1005239C1</fullName>
    </submittedName>
</protein>
<dbReference type="AlphaFoldDB" id="A0AAV1DEQ8"/>
<evidence type="ECO:0000313" key="2">
    <source>
        <dbReference type="EMBL" id="CAI9106163.1"/>
    </source>
</evidence>
<evidence type="ECO:0000256" key="1">
    <source>
        <dbReference type="SAM" id="MobiDB-lite"/>
    </source>
</evidence>